<reference evidence="2 3" key="1">
    <citation type="submission" date="2018-01" db="EMBL/GenBank/DDBJ databases">
        <title>Genome characterization of the sugarcane-associated fungus Trichoderma ghanense CCMA-1212 and their application in lignocelulose bioconversion.</title>
        <authorList>
            <person name="Steindorff A.S."/>
            <person name="Mendes T.D."/>
            <person name="Vilela E.S.D."/>
            <person name="Rodrigues D.S."/>
            <person name="Formighieri E.F."/>
            <person name="Melo I.S."/>
            <person name="Favaro L.C.L."/>
        </authorList>
    </citation>
    <scope>NUCLEOTIDE SEQUENCE [LARGE SCALE GENOMIC DNA]</scope>
    <source>
        <strain evidence="2 3">CCMA-1212</strain>
    </source>
</reference>
<name>A0ABY2H5I5_9HYPO</name>
<evidence type="ECO:0000313" key="3">
    <source>
        <dbReference type="Proteomes" id="UP001642720"/>
    </source>
</evidence>
<proteinExistence type="predicted"/>
<feature type="compositionally biased region" description="Low complexity" evidence="1">
    <location>
        <begin position="240"/>
        <end position="249"/>
    </location>
</feature>
<dbReference type="Proteomes" id="UP001642720">
    <property type="component" value="Unassembled WGS sequence"/>
</dbReference>
<dbReference type="GeneID" id="300576364"/>
<feature type="region of interest" description="Disordered" evidence="1">
    <location>
        <begin position="58"/>
        <end position="118"/>
    </location>
</feature>
<accession>A0ABY2H5I5</accession>
<dbReference type="EMBL" id="PPTA01000005">
    <property type="protein sequence ID" value="TFB03391.1"/>
    <property type="molecule type" value="Genomic_DNA"/>
</dbReference>
<feature type="region of interest" description="Disordered" evidence="1">
    <location>
        <begin position="203"/>
        <end position="289"/>
    </location>
</feature>
<keyword evidence="3" id="KW-1185">Reference proteome</keyword>
<evidence type="ECO:0000256" key="1">
    <source>
        <dbReference type="SAM" id="MobiDB-lite"/>
    </source>
</evidence>
<dbReference type="PANTHER" id="PTHR39610:SF2">
    <property type="entry name" value="BZIP DOMAIN-CONTAINING PROTEIN"/>
    <property type="match status" value="1"/>
</dbReference>
<organism evidence="2 3">
    <name type="scientific">Trichoderma ghanense</name>
    <dbReference type="NCBI Taxonomy" id="65468"/>
    <lineage>
        <taxon>Eukaryota</taxon>
        <taxon>Fungi</taxon>
        <taxon>Dikarya</taxon>
        <taxon>Ascomycota</taxon>
        <taxon>Pezizomycotina</taxon>
        <taxon>Sordariomycetes</taxon>
        <taxon>Hypocreomycetidae</taxon>
        <taxon>Hypocreales</taxon>
        <taxon>Hypocreaceae</taxon>
        <taxon>Trichoderma</taxon>
    </lineage>
</organism>
<sequence length="364" mass="39614">MTELQTENKRTKHHRPHALPSPSTTTSSSLSVTSQFRIFTGAILTNSSAVCSTYRINRPSQSPTMAANGDVSSVPRSESPTGSPRSASISLHAAAALNAGLQREPSRTRSLASPSSRRRSAIIMNLQLNDPAVPAPGEMFHDPMRASPQPYGGGVPPESNRHIRTPSLGELHQELEAEQEGQVNRLLNMIRQQQLELQRLQASNPNTSAAEESAATPERPQRSLPVPISTQSPTGNPGASVSGSSFSRSPIFPHHRNSMEMARADIQRRSRTPSRNASPRLRATSMSAESGDWSLFRDESAFYQAETQMLTRENQMLRHRIRELEKQVAELSTSSPVPNEPSVSSNLTRSSTSVDDSEAAPGRA</sequence>
<protein>
    <submittedName>
        <fullName evidence="2">Uncharacterized protein</fullName>
    </submittedName>
</protein>
<feature type="region of interest" description="Disordered" evidence="1">
    <location>
        <begin position="1"/>
        <end position="31"/>
    </location>
</feature>
<comment type="caution">
    <text evidence="2">The sequence shown here is derived from an EMBL/GenBank/DDBJ whole genome shotgun (WGS) entry which is preliminary data.</text>
</comment>
<evidence type="ECO:0000313" key="2">
    <source>
        <dbReference type="EMBL" id="TFB03391.1"/>
    </source>
</evidence>
<gene>
    <name evidence="2" type="ORF">CCMA1212_004616</name>
</gene>
<feature type="compositionally biased region" description="Low complexity" evidence="1">
    <location>
        <begin position="20"/>
        <end position="31"/>
    </location>
</feature>
<dbReference type="RefSeq" id="XP_073559592.1">
    <property type="nucleotide sequence ID" value="XM_073701914.1"/>
</dbReference>
<feature type="compositionally biased region" description="Low complexity" evidence="1">
    <location>
        <begin position="332"/>
        <end position="354"/>
    </location>
</feature>
<feature type="compositionally biased region" description="Low complexity" evidence="1">
    <location>
        <begin position="203"/>
        <end position="218"/>
    </location>
</feature>
<feature type="compositionally biased region" description="Low complexity" evidence="1">
    <location>
        <begin position="86"/>
        <end position="101"/>
    </location>
</feature>
<dbReference type="PANTHER" id="PTHR39610">
    <property type="entry name" value="BZIP DOMAIN-CONTAINING PROTEIN-RELATED"/>
    <property type="match status" value="1"/>
</dbReference>
<feature type="region of interest" description="Disordered" evidence="1">
    <location>
        <begin position="328"/>
        <end position="364"/>
    </location>
</feature>
<feature type="region of interest" description="Disordered" evidence="1">
    <location>
        <begin position="138"/>
        <end position="162"/>
    </location>
</feature>
<feature type="compositionally biased region" description="Polar residues" evidence="1">
    <location>
        <begin position="58"/>
        <end position="85"/>
    </location>
</feature>
<feature type="compositionally biased region" description="Polar residues" evidence="1">
    <location>
        <begin position="228"/>
        <end position="239"/>
    </location>
</feature>